<dbReference type="Pfam" id="PF02518">
    <property type="entry name" value="HATPase_c"/>
    <property type="match status" value="1"/>
</dbReference>
<dbReference type="InterPro" id="IPR050428">
    <property type="entry name" value="TCS_sensor_his_kinase"/>
</dbReference>
<name>A0ABW9IMD8_STRGJ</name>
<dbReference type="PANTHER" id="PTHR45436">
    <property type="entry name" value="SENSOR HISTIDINE KINASE YKOH"/>
    <property type="match status" value="1"/>
</dbReference>
<keyword evidence="7" id="KW-1133">Transmembrane helix</keyword>
<sequence length="503" mass="53162">MLETDSEDSMPSPQPLTRPAAHRRRRGRRRSRVDHYLLDEVASTLYAPLSCMTVLACVALVAAWALTFTVTQVAISLGGSLLITGLVGAIRVQAVAASLQAHREGELQIVAGAVQAAERSVIWTADELCRGARPALPNEPGFDGSDSLAKVLGQIGNLQVQGAYAMLRVHDESQAAVLVAMHQTLSRRQHGLIGEMLEHLTLLQNATEDAELLDRSFKIDHLATRLRRMVESISVVLGGRSLRETRAAVPVSTVVRGAKSEVVKYTRVQIASGDVGAAFALPAHVHPDVTHLLAELIDNGLDHSDPATKVIVRAQKVARGLHFEVEDRAILLMDSAKRDLLNKLISSPGHADVADQVRRGSLGLITAARIAGKYGLEVWLSMNPTGGTTANVVVPNHYLVPTAPVIGTVTIPTQAHPTAGQLAQQAVAARRPAGPSLSAASSAPPAGGDGTDPLPRRQRVPRPMPQGAGPAAPASAANPQAAADWRTGLQAGLRTDPSSTPQS</sequence>
<comment type="caution">
    <text evidence="9">The sequence shown here is derived from an EMBL/GenBank/DDBJ whole genome shotgun (WGS) entry which is preliminary data.</text>
</comment>
<evidence type="ECO:0000256" key="2">
    <source>
        <dbReference type="ARBA" id="ARBA00012438"/>
    </source>
</evidence>
<dbReference type="SUPFAM" id="SSF55874">
    <property type="entry name" value="ATPase domain of HSP90 chaperone/DNA topoisomerase II/histidine kinase"/>
    <property type="match status" value="1"/>
</dbReference>
<dbReference type="EMBL" id="JBJVNE010000011">
    <property type="protein sequence ID" value="MFM9649127.1"/>
    <property type="molecule type" value="Genomic_DNA"/>
</dbReference>
<evidence type="ECO:0000256" key="5">
    <source>
        <dbReference type="ARBA" id="ARBA00022777"/>
    </source>
</evidence>
<protein>
    <recommendedName>
        <fullName evidence="2">histidine kinase</fullName>
        <ecNumber evidence="2">2.7.13.3</ecNumber>
    </recommendedName>
</protein>
<feature type="compositionally biased region" description="Low complexity" evidence="6">
    <location>
        <begin position="428"/>
        <end position="446"/>
    </location>
</feature>
<evidence type="ECO:0000259" key="8">
    <source>
        <dbReference type="Pfam" id="PF02518"/>
    </source>
</evidence>
<keyword evidence="7" id="KW-0472">Membrane</keyword>
<dbReference type="InterPro" id="IPR036890">
    <property type="entry name" value="HATPase_C_sf"/>
</dbReference>
<keyword evidence="3" id="KW-0597">Phosphoprotein</keyword>
<dbReference type="RefSeq" id="WP_409085303.1">
    <property type="nucleotide sequence ID" value="NZ_JBJVMW010000011.1"/>
</dbReference>
<feature type="region of interest" description="Disordered" evidence="6">
    <location>
        <begin position="1"/>
        <end position="28"/>
    </location>
</feature>
<evidence type="ECO:0000313" key="9">
    <source>
        <dbReference type="EMBL" id="MFM9649127.1"/>
    </source>
</evidence>
<evidence type="ECO:0000256" key="4">
    <source>
        <dbReference type="ARBA" id="ARBA00022679"/>
    </source>
</evidence>
<feature type="transmembrane region" description="Helical" evidence="7">
    <location>
        <begin position="73"/>
        <end position="92"/>
    </location>
</feature>
<evidence type="ECO:0000256" key="1">
    <source>
        <dbReference type="ARBA" id="ARBA00000085"/>
    </source>
</evidence>
<evidence type="ECO:0000256" key="7">
    <source>
        <dbReference type="SAM" id="Phobius"/>
    </source>
</evidence>
<dbReference type="PANTHER" id="PTHR45436:SF5">
    <property type="entry name" value="SENSOR HISTIDINE KINASE TRCS"/>
    <property type="match status" value="1"/>
</dbReference>
<keyword evidence="4" id="KW-0808">Transferase</keyword>
<comment type="catalytic activity">
    <reaction evidence="1">
        <text>ATP + protein L-histidine = ADP + protein N-phospho-L-histidine.</text>
        <dbReference type="EC" id="2.7.13.3"/>
    </reaction>
</comment>
<accession>A0ABW9IMD8</accession>
<keyword evidence="7" id="KW-0812">Transmembrane</keyword>
<dbReference type="Gene3D" id="3.30.565.10">
    <property type="entry name" value="Histidine kinase-like ATPase, C-terminal domain"/>
    <property type="match status" value="1"/>
</dbReference>
<dbReference type="InterPro" id="IPR003594">
    <property type="entry name" value="HATPase_dom"/>
</dbReference>
<dbReference type="GO" id="GO:0005524">
    <property type="term" value="F:ATP binding"/>
    <property type="evidence" value="ECO:0007669"/>
    <property type="project" value="UniProtKB-KW"/>
</dbReference>
<dbReference type="EC" id="2.7.13.3" evidence="2"/>
<keyword evidence="5" id="KW-0418">Kinase</keyword>
<evidence type="ECO:0000256" key="3">
    <source>
        <dbReference type="ARBA" id="ARBA00022553"/>
    </source>
</evidence>
<organism evidence="9 10">
    <name type="scientific">Streptomyces galilaeus</name>
    <dbReference type="NCBI Taxonomy" id="33899"/>
    <lineage>
        <taxon>Bacteria</taxon>
        <taxon>Bacillati</taxon>
        <taxon>Actinomycetota</taxon>
        <taxon>Actinomycetes</taxon>
        <taxon>Kitasatosporales</taxon>
        <taxon>Streptomycetaceae</taxon>
        <taxon>Streptomyces</taxon>
    </lineage>
</organism>
<proteinExistence type="predicted"/>
<feature type="compositionally biased region" description="Low complexity" evidence="6">
    <location>
        <begin position="465"/>
        <end position="483"/>
    </location>
</feature>
<dbReference type="Proteomes" id="UP001631993">
    <property type="component" value="Unassembled WGS sequence"/>
</dbReference>
<feature type="domain" description="Histidine kinase/HSP90-like ATPase" evidence="8">
    <location>
        <begin position="288"/>
        <end position="395"/>
    </location>
</feature>
<reference evidence="9 10" key="1">
    <citation type="submission" date="2024-12" db="EMBL/GenBank/DDBJ databases">
        <title>Forecasting of Potato common scab and diversities of Pathogenic streptomyces spp. in china.</title>
        <authorList>
            <person name="Handique U."/>
            <person name="Wu J."/>
        </authorList>
    </citation>
    <scope>NUCLEOTIDE SEQUENCE [LARGE SCALE GENOMIC DNA]</scope>
    <source>
        <strain evidence="9 10">ZRIMU1585</strain>
    </source>
</reference>
<gene>
    <name evidence="9" type="ORF">ACKI1S_23645</name>
</gene>
<keyword evidence="9" id="KW-0547">Nucleotide-binding</keyword>
<feature type="region of interest" description="Disordered" evidence="6">
    <location>
        <begin position="421"/>
        <end position="503"/>
    </location>
</feature>
<keyword evidence="10" id="KW-1185">Reference proteome</keyword>
<evidence type="ECO:0000256" key="6">
    <source>
        <dbReference type="SAM" id="MobiDB-lite"/>
    </source>
</evidence>
<feature type="transmembrane region" description="Helical" evidence="7">
    <location>
        <begin position="45"/>
        <end position="66"/>
    </location>
</feature>
<keyword evidence="9" id="KW-0067">ATP-binding</keyword>
<evidence type="ECO:0000313" key="10">
    <source>
        <dbReference type="Proteomes" id="UP001631993"/>
    </source>
</evidence>